<gene>
    <name evidence="11" type="ORF">UY08_C0003G0009</name>
</gene>
<dbReference type="InterPro" id="IPR001967">
    <property type="entry name" value="Peptidase_S11_N"/>
</dbReference>
<evidence type="ECO:0000256" key="7">
    <source>
        <dbReference type="PIRSR" id="PIRSR618044-1"/>
    </source>
</evidence>
<protein>
    <submittedName>
        <fullName evidence="11">Serine-type D-Ala-D-Ala carboxypeptidase</fullName>
    </submittedName>
</protein>
<dbReference type="GO" id="GO:0008360">
    <property type="term" value="P:regulation of cell shape"/>
    <property type="evidence" value="ECO:0007669"/>
    <property type="project" value="UniProtKB-KW"/>
</dbReference>
<feature type="active site" evidence="7">
    <location>
        <position position="149"/>
    </location>
</feature>
<feature type="domain" description="Peptidase S11 D-alanyl-D-alanine carboxypeptidase A N-terminal" evidence="10">
    <location>
        <begin position="70"/>
        <end position="291"/>
    </location>
</feature>
<keyword evidence="3" id="KW-0378">Hydrolase</keyword>
<evidence type="ECO:0000259" key="10">
    <source>
        <dbReference type="Pfam" id="PF00768"/>
    </source>
</evidence>
<evidence type="ECO:0000256" key="6">
    <source>
        <dbReference type="ARBA" id="ARBA00023316"/>
    </source>
</evidence>
<evidence type="ECO:0000256" key="2">
    <source>
        <dbReference type="ARBA" id="ARBA00022729"/>
    </source>
</evidence>
<dbReference type="GO" id="GO:0009002">
    <property type="term" value="F:serine-type D-Ala-D-Ala carboxypeptidase activity"/>
    <property type="evidence" value="ECO:0007669"/>
    <property type="project" value="InterPro"/>
</dbReference>
<dbReference type="Gene3D" id="3.40.710.10">
    <property type="entry name" value="DD-peptidase/beta-lactamase superfamily"/>
    <property type="match status" value="1"/>
</dbReference>
<dbReference type="GO" id="GO:0071555">
    <property type="term" value="P:cell wall organization"/>
    <property type="evidence" value="ECO:0007669"/>
    <property type="project" value="UniProtKB-KW"/>
</dbReference>
<feature type="active site" description="Acyl-ester intermediate" evidence="7">
    <location>
        <position position="94"/>
    </location>
</feature>
<evidence type="ECO:0000256" key="8">
    <source>
        <dbReference type="PIRSR" id="PIRSR618044-2"/>
    </source>
</evidence>
<dbReference type="InterPro" id="IPR018044">
    <property type="entry name" value="Peptidase_S11"/>
</dbReference>
<proteinExistence type="inferred from homology"/>
<dbReference type="PANTHER" id="PTHR21581">
    <property type="entry name" value="D-ALANYL-D-ALANINE CARBOXYPEPTIDASE"/>
    <property type="match status" value="1"/>
</dbReference>
<dbReference type="PANTHER" id="PTHR21581:SF6">
    <property type="entry name" value="TRAFFICKING PROTEIN PARTICLE COMPLEX SUBUNIT 12"/>
    <property type="match status" value="1"/>
</dbReference>
<keyword evidence="6" id="KW-0961">Cell wall biogenesis/degradation</keyword>
<keyword evidence="5" id="KW-0573">Peptidoglycan synthesis</keyword>
<comment type="caution">
    <text evidence="11">The sequence shown here is derived from an EMBL/GenBank/DDBJ whole genome shotgun (WGS) entry which is preliminary data.</text>
</comment>
<evidence type="ECO:0000256" key="5">
    <source>
        <dbReference type="ARBA" id="ARBA00022984"/>
    </source>
</evidence>
<evidence type="ECO:0000313" key="12">
    <source>
        <dbReference type="Proteomes" id="UP000034212"/>
    </source>
</evidence>
<evidence type="ECO:0000256" key="1">
    <source>
        <dbReference type="ARBA" id="ARBA00007164"/>
    </source>
</evidence>
<evidence type="ECO:0000256" key="9">
    <source>
        <dbReference type="RuleBase" id="RU004016"/>
    </source>
</evidence>
<dbReference type="Pfam" id="PF00768">
    <property type="entry name" value="Peptidase_S11"/>
    <property type="match status" value="1"/>
</dbReference>
<dbReference type="Proteomes" id="UP000034212">
    <property type="component" value="Unassembled WGS sequence"/>
</dbReference>
<accession>A0A0G1VSB5</accession>
<dbReference type="PRINTS" id="PR00725">
    <property type="entry name" value="DADACBPTASE1"/>
</dbReference>
<dbReference type="AlphaFoldDB" id="A0A0G1VSB5"/>
<keyword evidence="11" id="KW-0645">Protease</keyword>
<reference evidence="11 12" key="1">
    <citation type="journal article" date="2015" name="Nature">
        <title>rRNA introns, odd ribosomes, and small enigmatic genomes across a large radiation of phyla.</title>
        <authorList>
            <person name="Brown C.T."/>
            <person name="Hug L.A."/>
            <person name="Thomas B.C."/>
            <person name="Sharon I."/>
            <person name="Castelle C.J."/>
            <person name="Singh A."/>
            <person name="Wilkins M.J."/>
            <person name="Williams K.H."/>
            <person name="Banfield J.F."/>
        </authorList>
    </citation>
    <scope>NUCLEOTIDE SEQUENCE [LARGE SCALE GENOMIC DNA]</scope>
</reference>
<dbReference type="SUPFAM" id="SSF56601">
    <property type="entry name" value="beta-lactamase/transpeptidase-like"/>
    <property type="match status" value="1"/>
</dbReference>
<evidence type="ECO:0000313" key="11">
    <source>
        <dbReference type="EMBL" id="KKU81058.1"/>
    </source>
</evidence>
<feature type="active site" description="Proton acceptor" evidence="7">
    <location>
        <position position="97"/>
    </location>
</feature>
<evidence type="ECO:0000256" key="4">
    <source>
        <dbReference type="ARBA" id="ARBA00022960"/>
    </source>
</evidence>
<keyword evidence="4" id="KW-0133">Cell shape</keyword>
<comment type="similarity">
    <text evidence="1 9">Belongs to the peptidase S11 family.</text>
</comment>
<dbReference type="GO" id="GO:0006508">
    <property type="term" value="P:proteolysis"/>
    <property type="evidence" value="ECO:0007669"/>
    <property type="project" value="InterPro"/>
</dbReference>
<keyword evidence="2" id="KW-0732">Signal</keyword>
<organism evidence="11 12">
    <name type="scientific">Candidatus Gottesmanbacteria bacterium GW2011_GWA1_47_8</name>
    <dbReference type="NCBI Taxonomy" id="1618438"/>
    <lineage>
        <taxon>Bacteria</taxon>
        <taxon>Candidatus Gottesmaniibacteriota</taxon>
    </lineage>
</organism>
<feature type="binding site" evidence="8">
    <location>
        <position position="261"/>
    </location>
    <ligand>
        <name>substrate</name>
    </ligand>
</feature>
<sequence length="353" mass="37901">MKKLGFGLVALALVSIAVWLTSQAKLPLITPFWRSHPDLRDKLSQKKSLSASLDNSRSVQIESLSGRLKYLVYNFETGRVYAAREQAAAIAPASFTKLLTVQVALDVASSSALLKATDASVNKEPTVLGLKAGEQLTLTELLRASIATSANDAAATIGEGVAASYGQERDFFIDLMNQKAAILGMAKSHFANPEGYDHPSQFSTLDDLAKLVNNSLSNYPLILAAAAGNREDITATMMHGQYYLPNWNGLLNVYPGVDGLKIAYTQAAGYSTIVTAVRGGVRVVAILVGADSILERDRAAGNLLDAAFIIEKQRPINLGKTALDRRYKEWSDLAAKIKAELADLAATASTDKR</sequence>
<dbReference type="InterPro" id="IPR012338">
    <property type="entry name" value="Beta-lactam/transpept-like"/>
</dbReference>
<dbReference type="EMBL" id="LCOQ01000003">
    <property type="protein sequence ID" value="KKU81058.1"/>
    <property type="molecule type" value="Genomic_DNA"/>
</dbReference>
<evidence type="ECO:0000256" key="3">
    <source>
        <dbReference type="ARBA" id="ARBA00022801"/>
    </source>
</evidence>
<keyword evidence="11" id="KW-0121">Carboxypeptidase</keyword>
<dbReference type="GO" id="GO:0009252">
    <property type="term" value="P:peptidoglycan biosynthetic process"/>
    <property type="evidence" value="ECO:0007669"/>
    <property type="project" value="UniProtKB-KW"/>
</dbReference>
<name>A0A0G1VSB5_9BACT</name>